<keyword evidence="3" id="KW-1185">Reference proteome</keyword>
<evidence type="ECO:0000313" key="3">
    <source>
        <dbReference type="Proteomes" id="UP000037035"/>
    </source>
</evidence>
<sequence>MIKILLNPFIVHGKNQLPSFFINAFFLRYILDKPFNKNPAQLKTIFSDLMWLTNIFGQNNVPEKAVYWLLVRKEFKVYTRMKFFLVRYDGIVSHIIHTKMIKITSKIFLPSILTFLIYSFSGLINMILLNFQLSSSIPFPFLSLSYIICYSLIDLNPYLSILFQLNDLTQCGCSCFGVLKSCVLFFIIGKQILAHLYLLFVFLLNHNLKILQLDYIFSSPKILTESEFNSQLNCSPDDMFFTTFLWLLADEEHDFFIQKPETIGAEFQILCLRVRVRSFFFFFQKIHANSKKEHISSDFLKILTKFCMCIHVSKYTYSAQIATEAELAGTPPNSKCCLASNKSKMHEFLVCRGTSLNFFFSLLLSDPHFQKIRLSGLNIIESGMNSTNLILFEIKKKRLKKHRLFLKPFLETLFLPIKKLFPLYQCKTIKSLVTYSFWNGKVPRNNNFYRKEELRICGGRGCAYTDAGKAPKNCTFFNDLRKWRKLGTLITPFEAPLAPQIWDCIKLGFSQPKSWILGFGIATYMYLNFRKPFIHKIIWALNIKMYLSMKGCLLAYIKLRDFLEKISQPETVLCSFTGFMMGFHTWGIILSPVNQLAIYKLNLDHYSRWRKVLLDAVQFLSAYFVHIYPLTQKILFFRKLFWIERCDHNYGQNLVGAMEIISLFPQKQGTQGQFPLDELKIWGRYGTIFHQEPGYLSRDLLCRTTVEISLFQSSSLSPVFSFASLPHSFKLSFLLFMILFPDPQNKRNFTILDPLAGTEAPSRELPAPFIFFIIKYIGSLRECQRLALKSKLRVHNNFLTGIKSICTTKRKYSATGSFRTHMTKDKRKQIGNHNVSSHKERESLFQVMTYLGLQGAALLMASWKHTLNISLSNRGAQSFPQDALQTCFKRKNKFVQISCICKSICRIDVDPQSLDERLMNLMNNLKITFKKTKPLQIDTMANLAQGRNTFLLAAPALGKLSPEIFLNNKHFEELYLSPDSQSQLQKAIDAIMKRYFP</sequence>
<evidence type="ECO:0000256" key="1">
    <source>
        <dbReference type="SAM" id="Phobius"/>
    </source>
</evidence>
<dbReference type="AlphaFoldDB" id="A0A0L6VT63"/>
<proteinExistence type="predicted"/>
<dbReference type="Proteomes" id="UP000037035">
    <property type="component" value="Unassembled WGS sequence"/>
</dbReference>
<keyword evidence="1" id="KW-0812">Transmembrane</keyword>
<gene>
    <name evidence="2" type="ORF">VP01_1087g1</name>
</gene>
<protein>
    <submittedName>
        <fullName evidence="2">Uncharacterized protein</fullName>
    </submittedName>
</protein>
<reference evidence="2 3" key="1">
    <citation type="submission" date="2015-08" db="EMBL/GenBank/DDBJ databases">
        <title>Next Generation Sequencing and Analysis of the Genome of Puccinia sorghi L Schw, the Causal Agent of Maize Common Rust.</title>
        <authorList>
            <person name="Rochi L."/>
            <person name="Burguener G."/>
            <person name="Darino M."/>
            <person name="Turjanski A."/>
            <person name="Kreff E."/>
            <person name="Dieguez M.J."/>
            <person name="Sacco F."/>
        </authorList>
    </citation>
    <scope>NUCLEOTIDE SEQUENCE [LARGE SCALE GENOMIC DNA]</scope>
    <source>
        <strain evidence="2 3">RO10H11247</strain>
    </source>
</reference>
<organism evidence="2 3">
    <name type="scientific">Puccinia sorghi</name>
    <dbReference type="NCBI Taxonomy" id="27349"/>
    <lineage>
        <taxon>Eukaryota</taxon>
        <taxon>Fungi</taxon>
        <taxon>Dikarya</taxon>
        <taxon>Basidiomycota</taxon>
        <taxon>Pucciniomycotina</taxon>
        <taxon>Pucciniomycetes</taxon>
        <taxon>Pucciniales</taxon>
        <taxon>Pucciniaceae</taxon>
        <taxon>Puccinia</taxon>
    </lineage>
</organism>
<keyword evidence="1" id="KW-0472">Membrane</keyword>
<accession>A0A0L6VT63</accession>
<evidence type="ECO:0000313" key="2">
    <source>
        <dbReference type="EMBL" id="KNZ63893.1"/>
    </source>
</evidence>
<comment type="caution">
    <text evidence="2">The sequence shown here is derived from an EMBL/GenBank/DDBJ whole genome shotgun (WGS) entry which is preliminary data.</text>
</comment>
<dbReference type="VEuPathDB" id="FungiDB:VP01_1087g1"/>
<feature type="transmembrane region" description="Helical" evidence="1">
    <location>
        <begin position="141"/>
        <end position="163"/>
    </location>
</feature>
<feature type="transmembrane region" description="Helical" evidence="1">
    <location>
        <begin position="107"/>
        <end position="129"/>
    </location>
</feature>
<name>A0A0L6VT63_9BASI</name>
<feature type="transmembrane region" description="Helical" evidence="1">
    <location>
        <begin position="183"/>
        <end position="204"/>
    </location>
</feature>
<keyword evidence="1" id="KW-1133">Transmembrane helix</keyword>
<dbReference type="EMBL" id="LAVV01000976">
    <property type="protein sequence ID" value="KNZ63893.1"/>
    <property type="molecule type" value="Genomic_DNA"/>
</dbReference>